<keyword evidence="4 5" id="KW-0238">DNA-binding</keyword>
<dbReference type="SUPFAM" id="SSF57716">
    <property type="entry name" value="Glucocorticoid receptor-like (DNA-binding domain)"/>
    <property type="match status" value="1"/>
</dbReference>
<proteinExistence type="predicted"/>
<dbReference type="GO" id="GO:0008270">
    <property type="term" value="F:zinc ion binding"/>
    <property type="evidence" value="ECO:0007669"/>
    <property type="project" value="UniProtKB-KW"/>
</dbReference>
<feature type="domain" description="THAP-type" evidence="6">
    <location>
        <begin position="1"/>
        <end position="67"/>
    </location>
</feature>
<keyword evidence="2 5" id="KW-0863">Zinc-finger</keyword>
<dbReference type="InterPro" id="IPR006612">
    <property type="entry name" value="THAP_Znf"/>
</dbReference>
<evidence type="ECO:0000256" key="4">
    <source>
        <dbReference type="ARBA" id="ARBA00023125"/>
    </source>
</evidence>
<evidence type="ECO:0000256" key="1">
    <source>
        <dbReference type="ARBA" id="ARBA00022723"/>
    </source>
</evidence>
<dbReference type="PANTHER" id="PTHR46954:SF1">
    <property type="entry name" value="C2H2-TYPE DOMAIN-CONTAINING PROTEIN"/>
    <property type="match status" value="1"/>
</dbReference>
<evidence type="ECO:0000313" key="8">
    <source>
        <dbReference type="Proteomes" id="UP001151699"/>
    </source>
</evidence>
<dbReference type="Proteomes" id="UP001151699">
    <property type="component" value="Chromosome B"/>
</dbReference>
<dbReference type="OrthoDB" id="10003658at2759"/>
<evidence type="ECO:0000256" key="5">
    <source>
        <dbReference type="PROSITE-ProRule" id="PRU00309"/>
    </source>
</evidence>
<evidence type="ECO:0000259" key="6">
    <source>
        <dbReference type="PROSITE" id="PS50950"/>
    </source>
</evidence>
<evidence type="ECO:0000256" key="3">
    <source>
        <dbReference type="ARBA" id="ARBA00022833"/>
    </source>
</evidence>
<dbReference type="PROSITE" id="PS50950">
    <property type="entry name" value="ZF_THAP"/>
    <property type="match status" value="1"/>
</dbReference>
<dbReference type="AlphaFoldDB" id="A0A9Q0N3G1"/>
<protein>
    <recommendedName>
        <fullName evidence="6">THAP-type domain-containing protein</fullName>
    </recommendedName>
</protein>
<dbReference type="PANTHER" id="PTHR46954">
    <property type="entry name" value="C2H2-TYPE DOMAIN-CONTAINING PROTEIN"/>
    <property type="match status" value="1"/>
</dbReference>
<dbReference type="SMART" id="SM00980">
    <property type="entry name" value="THAP"/>
    <property type="match status" value="1"/>
</dbReference>
<comment type="caution">
    <text evidence="7">The sequence shown here is derived from an EMBL/GenBank/DDBJ whole genome shotgun (WGS) entry which is preliminary data.</text>
</comment>
<keyword evidence="1" id="KW-0479">Metal-binding</keyword>
<gene>
    <name evidence="7" type="ORF">Bhyg_07830</name>
</gene>
<dbReference type="GO" id="GO:0003677">
    <property type="term" value="F:DNA binding"/>
    <property type="evidence" value="ECO:0007669"/>
    <property type="project" value="UniProtKB-UniRule"/>
</dbReference>
<name>A0A9Q0N3G1_9DIPT</name>
<evidence type="ECO:0000313" key="7">
    <source>
        <dbReference type="EMBL" id="KAJ6642874.1"/>
    </source>
</evidence>
<keyword evidence="8" id="KW-1185">Reference proteome</keyword>
<reference evidence="7" key="1">
    <citation type="submission" date="2022-07" db="EMBL/GenBank/DDBJ databases">
        <authorList>
            <person name="Trinca V."/>
            <person name="Uliana J.V.C."/>
            <person name="Torres T.T."/>
            <person name="Ward R.J."/>
            <person name="Monesi N."/>
        </authorList>
    </citation>
    <scope>NUCLEOTIDE SEQUENCE</scope>
    <source>
        <strain evidence="7">HSMRA1968</strain>
        <tissue evidence="7">Whole embryos</tissue>
    </source>
</reference>
<accession>A0A9Q0N3G1</accession>
<dbReference type="EMBL" id="WJQU01000002">
    <property type="protein sequence ID" value="KAJ6642874.1"/>
    <property type="molecule type" value="Genomic_DNA"/>
</dbReference>
<organism evidence="7 8">
    <name type="scientific">Pseudolycoriella hygida</name>
    <dbReference type="NCBI Taxonomy" id="35572"/>
    <lineage>
        <taxon>Eukaryota</taxon>
        <taxon>Metazoa</taxon>
        <taxon>Ecdysozoa</taxon>
        <taxon>Arthropoda</taxon>
        <taxon>Hexapoda</taxon>
        <taxon>Insecta</taxon>
        <taxon>Pterygota</taxon>
        <taxon>Neoptera</taxon>
        <taxon>Endopterygota</taxon>
        <taxon>Diptera</taxon>
        <taxon>Nematocera</taxon>
        <taxon>Sciaroidea</taxon>
        <taxon>Sciaridae</taxon>
        <taxon>Pseudolycoriella</taxon>
    </lineage>
</organism>
<sequence>MRVYCFVPVTFDKGRRQRKLWMKRTKTECLNPTRNNKICRRHFLQSELVVEANGKKLPSPNAVPSLYLPEHPTTTSDHTYHLVLYGQKAIYKELITLLRKYDYVGQFLKNILLSFSSSSSITTFSTSSPKKRRFKRLPQTPQIHSQVNLEDQACKTYPELRKSLNVRSTTGRPRLEDDQPSLTWLCMDQPLMNAVETKQLERAMYLRSLPSKSKSIEGKRHVKTVPVKLIRPSNDSHKHHVDSKFAMTTINHLDELASLLGPEEVTFISQDDKAKIPVGLPAVAKQAPLLMHMEYRSSKHSSSTAMSHARE</sequence>
<dbReference type="Pfam" id="PF05485">
    <property type="entry name" value="THAP"/>
    <property type="match status" value="1"/>
</dbReference>
<evidence type="ECO:0000256" key="2">
    <source>
        <dbReference type="ARBA" id="ARBA00022771"/>
    </source>
</evidence>
<keyword evidence="3" id="KW-0862">Zinc</keyword>